<dbReference type="InterPro" id="IPR031734">
    <property type="entry name" value="MBF2"/>
</dbReference>
<evidence type="ECO:0000256" key="1">
    <source>
        <dbReference type="SAM" id="SignalP"/>
    </source>
</evidence>
<evidence type="ECO:0000313" key="3">
    <source>
        <dbReference type="Proteomes" id="UP001153712"/>
    </source>
</evidence>
<evidence type="ECO:0000313" key="2">
    <source>
        <dbReference type="EMBL" id="CAG9858250.1"/>
    </source>
</evidence>
<accession>A0A9N9XL59</accession>
<keyword evidence="1" id="KW-0732">Signal</keyword>
<organism evidence="2 3">
    <name type="scientific">Phyllotreta striolata</name>
    <name type="common">Striped flea beetle</name>
    <name type="synonym">Crioceris striolata</name>
    <dbReference type="NCBI Taxonomy" id="444603"/>
    <lineage>
        <taxon>Eukaryota</taxon>
        <taxon>Metazoa</taxon>
        <taxon>Ecdysozoa</taxon>
        <taxon>Arthropoda</taxon>
        <taxon>Hexapoda</taxon>
        <taxon>Insecta</taxon>
        <taxon>Pterygota</taxon>
        <taxon>Neoptera</taxon>
        <taxon>Endopterygota</taxon>
        <taxon>Coleoptera</taxon>
        <taxon>Polyphaga</taxon>
        <taxon>Cucujiformia</taxon>
        <taxon>Chrysomeloidea</taxon>
        <taxon>Chrysomelidae</taxon>
        <taxon>Galerucinae</taxon>
        <taxon>Alticini</taxon>
        <taxon>Phyllotreta</taxon>
    </lineage>
</organism>
<proteinExistence type="predicted"/>
<dbReference type="EMBL" id="OU900095">
    <property type="protein sequence ID" value="CAG9858250.1"/>
    <property type="molecule type" value="Genomic_DNA"/>
</dbReference>
<feature type="signal peptide" evidence="1">
    <location>
        <begin position="1"/>
        <end position="19"/>
    </location>
</feature>
<gene>
    <name evidence="2" type="ORF">PHYEVI_LOCUS4640</name>
</gene>
<dbReference type="Proteomes" id="UP001153712">
    <property type="component" value="Chromosome 2"/>
</dbReference>
<keyword evidence="3" id="KW-1185">Reference proteome</keyword>
<dbReference type="AlphaFoldDB" id="A0A9N9XL59"/>
<name>A0A9N9XL59_PHYSR</name>
<protein>
    <recommendedName>
        <fullName evidence="4">Secreted protein</fullName>
    </recommendedName>
</protein>
<reference evidence="2" key="1">
    <citation type="submission" date="2022-01" db="EMBL/GenBank/DDBJ databases">
        <authorList>
            <person name="King R."/>
        </authorList>
    </citation>
    <scope>NUCLEOTIDE SEQUENCE</scope>
</reference>
<sequence>MFKVLAICLVGLMACGVQGMYTQNKIGHGLTNCPDQKNPGKLVANEHVQKPYLQNIDIRVPTTGLLEDSISCILIVDNGSTGSDPVIVGGGLGSNFVEIKVPRDLFHFGGLDYKIEVYVNEPTTTAGSSSSAASSPKF</sequence>
<dbReference type="Pfam" id="PF15868">
    <property type="entry name" value="MBF2"/>
    <property type="match status" value="1"/>
</dbReference>
<evidence type="ECO:0008006" key="4">
    <source>
        <dbReference type="Google" id="ProtNLM"/>
    </source>
</evidence>
<dbReference type="OrthoDB" id="6774264at2759"/>
<feature type="chain" id="PRO_5040300992" description="Secreted protein" evidence="1">
    <location>
        <begin position="20"/>
        <end position="138"/>
    </location>
</feature>